<dbReference type="PANTHER" id="PTHR12360:SF1">
    <property type="entry name" value="NF-X1-TYPE ZINC FINGER PROTEIN NFXL1"/>
    <property type="match status" value="1"/>
</dbReference>
<dbReference type="Pfam" id="PF01422">
    <property type="entry name" value="zf-NF-X1"/>
    <property type="match status" value="11"/>
</dbReference>
<feature type="non-terminal residue" evidence="9">
    <location>
        <position position="1"/>
    </location>
</feature>
<feature type="transmembrane region" description="Helical" evidence="7">
    <location>
        <begin position="790"/>
        <end position="809"/>
    </location>
</feature>
<keyword evidence="2" id="KW-0479">Metal-binding</keyword>
<dbReference type="InterPro" id="IPR001841">
    <property type="entry name" value="Znf_RING"/>
</dbReference>
<dbReference type="CDD" id="cd16697">
    <property type="entry name" value="RING-CH-C4HC3_NFXL1"/>
    <property type="match status" value="1"/>
</dbReference>
<dbReference type="GO" id="GO:0000981">
    <property type="term" value="F:DNA-binding transcription factor activity, RNA polymerase II-specific"/>
    <property type="evidence" value="ECO:0007669"/>
    <property type="project" value="TreeGrafter"/>
</dbReference>
<dbReference type="GO" id="GO:0005634">
    <property type="term" value="C:nucleus"/>
    <property type="evidence" value="ECO:0007669"/>
    <property type="project" value="InterPro"/>
</dbReference>
<evidence type="ECO:0000256" key="3">
    <source>
        <dbReference type="ARBA" id="ARBA00022737"/>
    </source>
</evidence>
<proteinExistence type="evidence at transcript level"/>
<dbReference type="GO" id="GO:0000977">
    <property type="term" value="F:RNA polymerase II transcription regulatory region sequence-specific DNA binding"/>
    <property type="evidence" value="ECO:0007669"/>
    <property type="project" value="TreeGrafter"/>
</dbReference>
<evidence type="ECO:0000259" key="8">
    <source>
        <dbReference type="PROSITE" id="PS50089"/>
    </source>
</evidence>
<keyword evidence="4 6" id="KW-0863">Zinc-finger</keyword>
<dbReference type="SMART" id="SM00438">
    <property type="entry name" value="ZnF_NFX"/>
    <property type="match status" value="10"/>
</dbReference>
<evidence type="ECO:0000256" key="1">
    <source>
        <dbReference type="ARBA" id="ARBA00007269"/>
    </source>
</evidence>
<dbReference type="InterPro" id="IPR034078">
    <property type="entry name" value="NFX1_fam"/>
</dbReference>
<comment type="similarity">
    <text evidence="1">Belongs to the NFX1 family.</text>
</comment>
<keyword evidence="7" id="KW-0812">Transmembrane</keyword>
<name>T2MB40_HYDVU</name>
<reference evidence="9" key="1">
    <citation type="journal article" date="2013" name="Genome Biol. Evol.">
        <title>Punctuated emergences of genetic and phenotypic innovations in eumetazoan, bilaterian, euteleostome, and hominidae ancestors.</title>
        <authorList>
            <person name="Wenger Y."/>
            <person name="Galliot B."/>
        </authorList>
    </citation>
    <scope>NUCLEOTIDE SEQUENCE</scope>
    <source>
        <tissue evidence="9">Whole animals</tissue>
    </source>
</reference>
<dbReference type="OrthoDB" id="536399at2759"/>
<feature type="domain" description="RING-type" evidence="8">
    <location>
        <begin position="73"/>
        <end position="133"/>
    </location>
</feature>
<keyword evidence="5" id="KW-0862">Zinc</keyword>
<protein>
    <submittedName>
        <fullName evidence="9">NF-X1-type zinc finger protein NFXL1</fullName>
    </submittedName>
</protein>
<organism evidence="9">
    <name type="scientific">Hydra vulgaris</name>
    <name type="common">Hydra</name>
    <name type="synonym">Hydra attenuata</name>
    <dbReference type="NCBI Taxonomy" id="6087"/>
    <lineage>
        <taxon>Eukaryota</taxon>
        <taxon>Metazoa</taxon>
        <taxon>Cnidaria</taxon>
        <taxon>Hydrozoa</taxon>
        <taxon>Hydroidolina</taxon>
        <taxon>Anthoathecata</taxon>
        <taxon>Aplanulata</taxon>
        <taxon>Hydridae</taxon>
        <taxon>Hydra</taxon>
    </lineage>
</organism>
<evidence type="ECO:0000256" key="5">
    <source>
        <dbReference type="ARBA" id="ARBA00022833"/>
    </source>
</evidence>
<keyword evidence="3" id="KW-0677">Repeat</keyword>
<gene>
    <name evidence="9" type="primary">NFXL1</name>
</gene>
<evidence type="ECO:0000256" key="7">
    <source>
        <dbReference type="SAM" id="Phobius"/>
    </source>
</evidence>
<evidence type="ECO:0000256" key="6">
    <source>
        <dbReference type="PROSITE-ProRule" id="PRU00175"/>
    </source>
</evidence>
<keyword evidence="7" id="KW-0472">Membrane</keyword>
<dbReference type="CDD" id="cd06008">
    <property type="entry name" value="NF-X1-zinc-finger"/>
    <property type="match status" value="5"/>
</dbReference>
<dbReference type="EMBL" id="HAAD01003064">
    <property type="protein sequence ID" value="CDG69296.1"/>
    <property type="molecule type" value="mRNA"/>
</dbReference>
<dbReference type="PROSITE" id="PS50089">
    <property type="entry name" value="ZF_RING_2"/>
    <property type="match status" value="1"/>
</dbReference>
<dbReference type="InterPro" id="IPR000967">
    <property type="entry name" value="Znf_NFX1"/>
</dbReference>
<dbReference type="AlphaFoldDB" id="T2MB40"/>
<dbReference type="GO" id="GO:0008270">
    <property type="term" value="F:zinc ion binding"/>
    <property type="evidence" value="ECO:0007669"/>
    <property type="project" value="UniProtKB-KW"/>
</dbReference>
<keyword evidence="7" id="KW-1133">Transmembrane helix</keyword>
<dbReference type="PANTHER" id="PTHR12360">
    <property type="entry name" value="NUCLEAR TRANSCRIPTION FACTOR, X-BOX BINDING 1 NFX1"/>
    <property type="match status" value="1"/>
</dbReference>
<evidence type="ECO:0000313" key="9">
    <source>
        <dbReference type="EMBL" id="CDG69296.1"/>
    </source>
</evidence>
<evidence type="ECO:0000256" key="4">
    <source>
        <dbReference type="ARBA" id="ARBA00022771"/>
    </source>
</evidence>
<evidence type="ECO:0000256" key="2">
    <source>
        <dbReference type="ARBA" id="ARBA00022723"/>
    </source>
</evidence>
<accession>T2MB40</accession>
<sequence length="810" mass="92051">NILAFNTGAAYILNDQWVKMATNINEDTSEDEEIYDKEIFSKTLSQYRNFSNESEIKTNQFLNDILQTGALTCLVCIDNVKRLDAIWSCVNCFCILHLPCIQKWAKEGTQQQQLGFKENFEKEDTIWNCPKCRFEYKSIESLINYMCFCGKEKNPSFDPWIVPHSCGQTCLKNLFPNCGHECILLCHPGPCPPCPKTVLSTCYCEKSQPQLQRCSKKGWSCGKLCGKLYSCAIHYCEDFCHSGDCSPCPKMGNYFCFCKKVQDVRPCAEKNWSCKQICHKVLSCGHHLCEKECHSTPCGDCPRSGSRKCPCGKTFFSLPCLDDVTPCKDICLKQLSCGAHQCYNRCHYGPCEACNQVVRKTCKCGRKTKDTPCSQTLTCEFKCTKLRKCGRHPCKKKCCDGNCRPCDQLCNRLLNCNNHKCLSPCHSGKCYPCPLRKGVSCFCGITSILVQCGKEKSVKPPFCKEQCRIPSTCHHEKKIHSCHFGECLQCTEICGKMLPCLHSCQFVCHDRVINGNTKEESIKDHSVKDLSKDCPPCSFIVEKFCIGEHSVETFPCFEVKAYSCKHICGRLLSCENHVCQKVCHVVKGSPSHGKAGKNCIACKELCTKPRNCKHSCKLTCHPGECPPCDEYLKMDCHCRLLKVYVKCQEYIFANENQKEEILSCKSRCFKVIQCGHFCQKLCHQGSCSDSLSCQEKSFVSCLCGRKKKALLCREAFHVAELECDEQCIDAKKKQEVISLVNSAQIQKDEKELILYENRKKGRRRIHKQQNRVCYNVEKNFFVKHAYLCKALLILIISIFVSLIVWLLGIL</sequence>